<evidence type="ECO:0000256" key="1">
    <source>
        <dbReference type="SAM" id="MobiDB-lite"/>
    </source>
</evidence>
<sequence>MAVVAIMISFTSSVPIPPNTNTNTNAHINHYCNFVPRAWCQPQRIPKQPSPVKKRDAHDDRHNIKGSDPTYKFPIGEPCIIKSRTGPGSDDNNGDLSQRGWCPPQMLDPVDPPCTIMPCINT</sequence>
<comment type="caution">
    <text evidence="2">The sequence shown here is derived from an EMBL/GenBank/DDBJ whole genome shotgun (WGS) entry which is preliminary data.</text>
</comment>
<feature type="compositionally biased region" description="Basic and acidic residues" evidence="1">
    <location>
        <begin position="53"/>
        <end position="65"/>
    </location>
</feature>
<accession>A0A9P6F6Y9</accession>
<dbReference type="Proteomes" id="UP000723463">
    <property type="component" value="Unassembled WGS sequence"/>
</dbReference>
<reference evidence="2" key="1">
    <citation type="journal article" date="2020" name="Fungal Divers.">
        <title>Resolving the Mortierellaceae phylogeny through synthesis of multi-gene phylogenetics and phylogenomics.</title>
        <authorList>
            <person name="Vandepol N."/>
            <person name="Liber J."/>
            <person name="Desiro A."/>
            <person name="Na H."/>
            <person name="Kennedy M."/>
            <person name="Barry K."/>
            <person name="Grigoriev I.V."/>
            <person name="Miller A.N."/>
            <person name="O'Donnell K."/>
            <person name="Stajich J.E."/>
            <person name="Bonito G."/>
        </authorList>
    </citation>
    <scope>NUCLEOTIDE SEQUENCE</scope>
    <source>
        <strain evidence="2">NRRL 2591</strain>
    </source>
</reference>
<protein>
    <submittedName>
        <fullName evidence="2">Uncharacterized protein</fullName>
    </submittedName>
</protein>
<feature type="region of interest" description="Disordered" evidence="1">
    <location>
        <begin position="82"/>
        <end position="104"/>
    </location>
</feature>
<gene>
    <name evidence="2" type="ORF">EC957_000361</name>
</gene>
<feature type="region of interest" description="Disordered" evidence="1">
    <location>
        <begin position="43"/>
        <end position="68"/>
    </location>
</feature>
<evidence type="ECO:0000313" key="3">
    <source>
        <dbReference type="Proteomes" id="UP000723463"/>
    </source>
</evidence>
<dbReference type="AlphaFoldDB" id="A0A9P6F6Y9"/>
<evidence type="ECO:0000313" key="2">
    <source>
        <dbReference type="EMBL" id="KAF9543910.1"/>
    </source>
</evidence>
<dbReference type="EMBL" id="JAAAXW010000102">
    <property type="protein sequence ID" value="KAF9543910.1"/>
    <property type="molecule type" value="Genomic_DNA"/>
</dbReference>
<name>A0A9P6F6Y9_9FUNG</name>
<organism evidence="2 3">
    <name type="scientific">Mortierella hygrophila</name>
    <dbReference type="NCBI Taxonomy" id="979708"/>
    <lineage>
        <taxon>Eukaryota</taxon>
        <taxon>Fungi</taxon>
        <taxon>Fungi incertae sedis</taxon>
        <taxon>Mucoromycota</taxon>
        <taxon>Mortierellomycotina</taxon>
        <taxon>Mortierellomycetes</taxon>
        <taxon>Mortierellales</taxon>
        <taxon>Mortierellaceae</taxon>
        <taxon>Mortierella</taxon>
    </lineage>
</organism>
<proteinExistence type="predicted"/>
<keyword evidence="3" id="KW-1185">Reference proteome</keyword>